<keyword evidence="3" id="KW-1185">Reference proteome</keyword>
<dbReference type="Pfam" id="PF18182">
    <property type="entry name" value="mCpol"/>
    <property type="match status" value="1"/>
</dbReference>
<feature type="domain" description="Minimal CRISPR polymerase" evidence="1">
    <location>
        <begin position="241"/>
        <end position="293"/>
    </location>
</feature>
<comment type="caution">
    <text evidence="2">The sequence shown here is derived from an EMBL/GenBank/DDBJ whole genome shotgun (WGS) entry which is preliminary data.</text>
</comment>
<gene>
    <name evidence="2" type="ORF">D5R40_00510</name>
</gene>
<dbReference type="EMBL" id="RCBY01000002">
    <property type="protein sequence ID" value="RQH57494.1"/>
    <property type="molecule type" value="Genomic_DNA"/>
</dbReference>
<proteinExistence type="predicted"/>
<protein>
    <recommendedName>
        <fullName evidence="1">Minimal CRISPR polymerase domain-containing protein</fullName>
    </recommendedName>
</protein>
<dbReference type="OrthoDB" id="581008at2"/>
<evidence type="ECO:0000313" key="2">
    <source>
        <dbReference type="EMBL" id="RQH57494.1"/>
    </source>
</evidence>
<dbReference type="AlphaFoldDB" id="A0A3N6PLR1"/>
<dbReference type="InterPro" id="IPR040942">
    <property type="entry name" value="Minimal_Cpol"/>
</dbReference>
<evidence type="ECO:0000259" key="1">
    <source>
        <dbReference type="Pfam" id="PF18182"/>
    </source>
</evidence>
<accession>A0A3N6PLR1</accession>
<evidence type="ECO:0000313" key="3">
    <source>
        <dbReference type="Proteomes" id="UP000269154"/>
    </source>
</evidence>
<sequence length="305" mass="35492">MAFPAICKYTSAHCYTRKKQASLFYHDLEKAGVSIKYRKFPPIREFDNFGKLNYTEVLRHRSNINYLVNCLTNLLPSGFDIEHLRESLFSGVNSRLIGEVTEETYSYRHSIFSFSAGVEEVANIILTIIKSADLENKTLGKKLDEVRNIFSQNPKYFVNTEILEHITRLITSVRNDIAHPSSENSYSKDIIAIQSRLSSQLAFAFLQFITKTLSSFLDKKFQLVNVQILETPTDKNQTIFYFGFDGDFRGDYLEMAFEKSNEDEVRERSHIVHEVIGELKKLIYKATKVYFLQKEIIFYLKHLIR</sequence>
<dbReference type="RefSeq" id="WP_124154112.1">
    <property type="nucleotide sequence ID" value="NZ_CAWOLW010000112.1"/>
</dbReference>
<dbReference type="Proteomes" id="UP000269154">
    <property type="component" value="Unassembled WGS sequence"/>
</dbReference>
<name>A0A3N6PLR1_9CYAN</name>
<organism evidence="2 3">
    <name type="scientific">Okeania hirsuta</name>
    <dbReference type="NCBI Taxonomy" id="1458930"/>
    <lineage>
        <taxon>Bacteria</taxon>
        <taxon>Bacillati</taxon>
        <taxon>Cyanobacteriota</taxon>
        <taxon>Cyanophyceae</taxon>
        <taxon>Oscillatoriophycideae</taxon>
        <taxon>Oscillatoriales</taxon>
        <taxon>Microcoleaceae</taxon>
        <taxon>Okeania</taxon>
    </lineage>
</organism>
<reference evidence="2 3" key="1">
    <citation type="journal article" date="2018" name="ACS Chem. Biol.">
        <title>Ketoreductase domain dysfunction expands chemodiversity: malyngamide biosynthesis in the cyanobacterium Okeania hirsuta.</title>
        <authorList>
            <person name="Moss N.A."/>
            <person name="Leao T."/>
            <person name="Rankin M."/>
            <person name="McCullough T.M."/>
            <person name="Qu P."/>
            <person name="Korobeynikov A."/>
            <person name="Smith J.L."/>
            <person name="Gerwick L."/>
            <person name="Gerwick W.H."/>
        </authorList>
    </citation>
    <scope>NUCLEOTIDE SEQUENCE [LARGE SCALE GENOMIC DNA]</scope>
    <source>
        <strain evidence="2 3">PAB10Feb10-1</strain>
    </source>
</reference>